<sequence>MHLALAVTQTPPIPRMQCVVILCKSNSTSIFGKSSASSATDKDAVLHRTRHKNKAKASEINQVSIYTMDQAVSTILSAVLAVCAVILVILIGWFVVWKMFLVRFSFIRELVYGSDGSSKKTKRRSAAPETPLRRSSRIREKRQHDQHDE</sequence>
<protein>
    <submittedName>
        <fullName evidence="3">Uncharacterized protein</fullName>
    </submittedName>
</protein>
<gene>
    <name evidence="3" type="ORF">NEMVEDRAFT_v1g238285</name>
</gene>
<evidence type="ECO:0000256" key="1">
    <source>
        <dbReference type="SAM" id="MobiDB-lite"/>
    </source>
</evidence>
<keyword evidence="2" id="KW-0472">Membrane</keyword>
<name>A7RHE3_NEMVE</name>
<organism evidence="3 4">
    <name type="scientific">Nematostella vectensis</name>
    <name type="common">Starlet sea anemone</name>
    <dbReference type="NCBI Taxonomy" id="45351"/>
    <lineage>
        <taxon>Eukaryota</taxon>
        <taxon>Metazoa</taxon>
        <taxon>Cnidaria</taxon>
        <taxon>Anthozoa</taxon>
        <taxon>Hexacorallia</taxon>
        <taxon>Actiniaria</taxon>
        <taxon>Edwardsiidae</taxon>
        <taxon>Nematostella</taxon>
    </lineage>
</organism>
<proteinExistence type="predicted"/>
<dbReference type="HOGENOM" id="CLU_1751890_0_0_1"/>
<keyword evidence="2" id="KW-1133">Transmembrane helix</keyword>
<accession>A7RHE3</accession>
<dbReference type="AlphaFoldDB" id="A7RHE3"/>
<dbReference type="InterPro" id="IPR031851">
    <property type="entry name" value="DUF4750"/>
</dbReference>
<keyword evidence="2" id="KW-0812">Transmembrane</keyword>
<dbReference type="EMBL" id="DS469510">
    <property type="protein sequence ID" value="EDO49213.1"/>
    <property type="molecule type" value="Genomic_DNA"/>
</dbReference>
<evidence type="ECO:0000256" key="2">
    <source>
        <dbReference type="SAM" id="Phobius"/>
    </source>
</evidence>
<dbReference type="PANTHER" id="PTHR36877:SF1">
    <property type="entry name" value="SMALL INTEGRAL MEMBRANE PROTEIN 13"/>
    <property type="match status" value="1"/>
</dbReference>
<keyword evidence="4" id="KW-1185">Reference proteome</keyword>
<evidence type="ECO:0000313" key="4">
    <source>
        <dbReference type="Proteomes" id="UP000001593"/>
    </source>
</evidence>
<dbReference type="PANTHER" id="PTHR36877">
    <property type="entry name" value="SMALL INTEGRAL MEMBRANE PROTEIN 13"/>
    <property type="match status" value="1"/>
</dbReference>
<evidence type="ECO:0000313" key="3">
    <source>
        <dbReference type="EMBL" id="EDO49213.1"/>
    </source>
</evidence>
<dbReference type="Pfam" id="PF15938">
    <property type="entry name" value="DUF4750"/>
    <property type="match status" value="1"/>
</dbReference>
<dbReference type="InParanoid" id="A7RHE3"/>
<reference evidence="3 4" key="1">
    <citation type="journal article" date="2007" name="Science">
        <title>Sea anemone genome reveals ancestral eumetazoan gene repertoire and genomic organization.</title>
        <authorList>
            <person name="Putnam N.H."/>
            <person name="Srivastava M."/>
            <person name="Hellsten U."/>
            <person name="Dirks B."/>
            <person name="Chapman J."/>
            <person name="Salamov A."/>
            <person name="Terry A."/>
            <person name="Shapiro H."/>
            <person name="Lindquist E."/>
            <person name="Kapitonov V.V."/>
            <person name="Jurka J."/>
            <person name="Genikhovich G."/>
            <person name="Grigoriev I.V."/>
            <person name="Lucas S.M."/>
            <person name="Steele R.E."/>
            <person name="Finnerty J.R."/>
            <person name="Technau U."/>
            <person name="Martindale M.Q."/>
            <person name="Rokhsar D.S."/>
        </authorList>
    </citation>
    <scope>NUCLEOTIDE SEQUENCE [LARGE SCALE GENOMIC DNA]</scope>
    <source>
        <strain evidence="4">CH2 X CH6</strain>
    </source>
</reference>
<dbReference type="Proteomes" id="UP000001593">
    <property type="component" value="Unassembled WGS sequence"/>
</dbReference>
<dbReference type="eggNOG" id="ENOG502S5IU">
    <property type="taxonomic scope" value="Eukaryota"/>
</dbReference>
<feature type="transmembrane region" description="Helical" evidence="2">
    <location>
        <begin position="75"/>
        <end position="96"/>
    </location>
</feature>
<feature type="region of interest" description="Disordered" evidence="1">
    <location>
        <begin position="115"/>
        <end position="149"/>
    </location>
</feature>